<dbReference type="STRING" id="1705.CA21670_01525"/>
<dbReference type="Pfam" id="PF01494">
    <property type="entry name" value="FAD_binding_3"/>
    <property type="match status" value="1"/>
</dbReference>
<dbReference type="Proteomes" id="UP000076947">
    <property type="component" value="Unassembled WGS sequence"/>
</dbReference>
<protein>
    <submittedName>
        <fullName evidence="2">FAD-linked oxidoreductase</fullName>
    </submittedName>
</protein>
<dbReference type="EMBL" id="LSTQ01000023">
    <property type="protein sequence ID" value="OAH26544.1"/>
    <property type="molecule type" value="Genomic_DNA"/>
</dbReference>
<dbReference type="InterPro" id="IPR002938">
    <property type="entry name" value="FAD-bd"/>
</dbReference>
<evidence type="ECO:0000313" key="3">
    <source>
        <dbReference type="Proteomes" id="UP000076947"/>
    </source>
</evidence>
<proteinExistence type="predicted"/>
<comment type="caution">
    <text evidence="2">The sequence shown here is derived from an EMBL/GenBank/DDBJ whole genome shotgun (WGS) entry which is preliminary data.</text>
</comment>
<dbReference type="NCBIfam" id="TIGR02032">
    <property type="entry name" value="GG-red-SF"/>
    <property type="match status" value="1"/>
</dbReference>
<dbReference type="Gene3D" id="3.50.50.60">
    <property type="entry name" value="FAD/NAD(P)-binding domain"/>
    <property type="match status" value="1"/>
</dbReference>
<evidence type="ECO:0000259" key="1">
    <source>
        <dbReference type="Pfam" id="PF01494"/>
    </source>
</evidence>
<reference evidence="3" key="1">
    <citation type="submission" date="2016-02" db="EMBL/GenBank/DDBJ databases">
        <authorList>
            <person name="Kaur G."/>
            <person name="Nair G.R."/>
            <person name="Mayilraj S."/>
        </authorList>
    </citation>
    <scope>NUCLEOTIDE SEQUENCE [LARGE SCALE GENOMIC DNA]</scope>
    <source>
        <strain evidence="3">GA-15</strain>
    </source>
</reference>
<name>A0A177ICT0_9CORY</name>
<dbReference type="RefSeq" id="WP_066840029.1">
    <property type="nucleotide sequence ID" value="NZ_LSTQ01000023.1"/>
</dbReference>
<sequence>MVEHYDVAVIGAGPSGAAAALHSVRRGFETVLIDSAEFPRDKTCGDGLTPRGLHQLNQLGVEVNSSYRNKGLKLHGFGTSATAPWPSTYPCVEGTALQRHRLDALLVDASVAAGAHLLTGEPATDPRLEGNRLVEFRVGEKKIRAKEVIVADGVRSTFGQKLGRIWHKGEVFGIAARSYCESPFSEEPWMHSHVELRDEEGVVQPGYGWIFPIGDGSVNLGCGALSTNKRPAKVNTKKLLSQYASQQRAEWQLGDEKFITSAALPMGGAVSNVAGANWMIIGDAAACVNPLNGEGIDYGLETAALATEILGTNKDLTLVWPDLLRQHYGEAFMLARTLARVLTYPQFLPLAGPIGLRGPMHVAARLMGNLITEEDRDFTARLWRTAGTAVSTARAGSPLWDSTF</sequence>
<gene>
    <name evidence="2" type="ORF">AYJ05_03605</name>
</gene>
<organism evidence="2 3">
    <name type="scientific">Corynebacterium stationis</name>
    <dbReference type="NCBI Taxonomy" id="1705"/>
    <lineage>
        <taxon>Bacteria</taxon>
        <taxon>Bacillati</taxon>
        <taxon>Actinomycetota</taxon>
        <taxon>Actinomycetes</taxon>
        <taxon>Mycobacteriales</taxon>
        <taxon>Corynebacteriaceae</taxon>
        <taxon>Corynebacterium</taxon>
    </lineage>
</organism>
<dbReference type="PANTHER" id="PTHR42685">
    <property type="entry name" value="GERANYLGERANYL DIPHOSPHATE REDUCTASE"/>
    <property type="match status" value="1"/>
</dbReference>
<dbReference type="GO" id="GO:0016628">
    <property type="term" value="F:oxidoreductase activity, acting on the CH-CH group of donors, NAD or NADP as acceptor"/>
    <property type="evidence" value="ECO:0007669"/>
    <property type="project" value="InterPro"/>
</dbReference>
<dbReference type="InterPro" id="IPR036188">
    <property type="entry name" value="FAD/NAD-bd_sf"/>
</dbReference>
<dbReference type="SUPFAM" id="SSF51905">
    <property type="entry name" value="FAD/NAD(P)-binding domain"/>
    <property type="match status" value="1"/>
</dbReference>
<dbReference type="GO" id="GO:0071949">
    <property type="term" value="F:FAD binding"/>
    <property type="evidence" value="ECO:0007669"/>
    <property type="project" value="InterPro"/>
</dbReference>
<keyword evidence="3" id="KW-1185">Reference proteome</keyword>
<accession>A0A177ICT0</accession>
<dbReference type="InterPro" id="IPR011777">
    <property type="entry name" value="Geranylgeranyl_Rdtase_fam"/>
</dbReference>
<evidence type="ECO:0000313" key="2">
    <source>
        <dbReference type="EMBL" id="OAH26544.1"/>
    </source>
</evidence>
<dbReference type="PRINTS" id="PR00420">
    <property type="entry name" value="RNGMNOXGNASE"/>
</dbReference>
<feature type="domain" description="FAD-binding" evidence="1">
    <location>
        <begin position="5"/>
        <end position="304"/>
    </location>
</feature>
<dbReference type="InterPro" id="IPR050407">
    <property type="entry name" value="Geranylgeranyl_reductase"/>
</dbReference>
<dbReference type="AlphaFoldDB" id="A0A177ICT0"/>
<dbReference type="OrthoDB" id="9795712at2"/>
<dbReference type="PANTHER" id="PTHR42685:SF22">
    <property type="entry name" value="CONDITIONED MEDIUM FACTOR RECEPTOR 1"/>
    <property type="match status" value="1"/>
</dbReference>